<evidence type="ECO:0000313" key="2">
    <source>
        <dbReference type="Proteomes" id="UP000008957"/>
    </source>
</evidence>
<dbReference type="AlphaFoldDB" id="A0AB94IYT6"/>
<proteinExistence type="predicted"/>
<dbReference type="Proteomes" id="UP000008957">
    <property type="component" value="Chromosome"/>
</dbReference>
<gene>
    <name evidence="1" type="ORF">SY1_21410</name>
</gene>
<evidence type="ECO:0000313" key="1">
    <source>
        <dbReference type="EMBL" id="CBL28878.1"/>
    </source>
</evidence>
<protein>
    <submittedName>
        <fullName evidence="1">Uncharacterized protein</fullName>
    </submittedName>
</protein>
<name>A0AB94IYT6_9BACT</name>
<reference evidence="2" key="1">
    <citation type="submission" date="2010-03" db="EMBL/GenBank/DDBJ databases">
        <title>The genome sequence of Synergistetes sp. SGP1.</title>
        <authorList>
            <consortium name="metaHIT consortium -- http://www.metahit.eu/"/>
            <person name="Pajon A."/>
            <person name="Turner K."/>
            <person name="Parkhill J."/>
            <person name="Wade W."/>
            <person name="Vartoukian S."/>
        </authorList>
    </citation>
    <scope>NUCLEOTIDE SEQUENCE [LARGE SCALE GENOMIC DNA]</scope>
    <source>
        <strain evidence="2">SGP1</strain>
    </source>
</reference>
<reference evidence="1 2" key="2">
    <citation type="submission" date="2010-03" db="EMBL/GenBank/DDBJ databases">
        <authorList>
            <person name="Pajon A."/>
        </authorList>
    </citation>
    <scope>NUCLEOTIDE SEQUENCE [LARGE SCALE GENOMIC DNA]</scope>
    <source>
        <strain evidence="1 2">SGP1</strain>
    </source>
</reference>
<organism evidence="1 2">
    <name type="scientific">Fretibacterium fastidiosum</name>
    <dbReference type="NCBI Taxonomy" id="651822"/>
    <lineage>
        <taxon>Bacteria</taxon>
        <taxon>Thermotogati</taxon>
        <taxon>Synergistota</taxon>
        <taxon>Synergistia</taxon>
        <taxon>Synergistales</taxon>
        <taxon>Aminobacteriaceae</taxon>
        <taxon>Fretibacterium</taxon>
    </lineage>
</organism>
<accession>A0AB94IYT6</accession>
<dbReference type="EMBL" id="FP929056">
    <property type="protein sequence ID" value="CBL28878.1"/>
    <property type="molecule type" value="Genomic_DNA"/>
</dbReference>
<keyword evidence="2" id="KW-1185">Reference proteome</keyword>
<dbReference type="KEGG" id="sbr:SY1_21410"/>
<sequence length="28" mass="3178">MRERGMSIQDIRELTNLSLEDLESVAGN</sequence>